<dbReference type="Proteomes" id="UP000800038">
    <property type="component" value="Unassembled WGS sequence"/>
</dbReference>
<organism evidence="1 2">
    <name type="scientific">Clathrospora elynae</name>
    <dbReference type="NCBI Taxonomy" id="706981"/>
    <lineage>
        <taxon>Eukaryota</taxon>
        <taxon>Fungi</taxon>
        <taxon>Dikarya</taxon>
        <taxon>Ascomycota</taxon>
        <taxon>Pezizomycotina</taxon>
        <taxon>Dothideomycetes</taxon>
        <taxon>Pleosporomycetidae</taxon>
        <taxon>Pleosporales</taxon>
        <taxon>Diademaceae</taxon>
        <taxon>Clathrospora</taxon>
    </lineage>
</organism>
<reference evidence="1" key="1">
    <citation type="journal article" date="2020" name="Stud. Mycol.">
        <title>101 Dothideomycetes genomes: a test case for predicting lifestyles and emergence of pathogens.</title>
        <authorList>
            <person name="Haridas S."/>
            <person name="Albert R."/>
            <person name="Binder M."/>
            <person name="Bloem J."/>
            <person name="Labutti K."/>
            <person name="Salamov A."/>
            <person name="Andreopoulos B."/>
            <person name="Baker S."/>
            <person name="Barry K."/>
            <person name="Bills G."/>
            <person name="Bluhm B."/>
            <person name="Cannon C."/>
            <person name="Castanera R."/>
            <person name="Culley D."/>
            <person name="Daum C."/>
            <person name="Ezra D."/>
            <person name="Gonzalez J."/>
            <person name="Henrissat B."/>
            <person name="Kuo A."/>
            <person name="Liang C."/>
            <person name="Lipzen A."/>
            <person name="Lutzoni F."/>
            <person name="Magnuson J."/>
            <person name="Mondo S."/>
            <person name="Nolan M."/>
            <person name="Ohm R."/>
            <person name="Pangilinan J."/>
            <person name="Park H.-J."/>
            <person name="Ramirez L."/>
            <person name="Alfaro M."/>
            <person name="Sun H."/>
            <person name="Tritt A."/>
            <person name="Yoshinaga Y."/>
            <person name="Zwiers L.-H."/>
            <person name="Turgeon B."/>
            <person name="Goodwin S."/>
            <person name="Spatafora J."/>
            <person name="Crous P."/>
            <person name="Grigoriev I."/>
        </authorList>
    </citation>
    <scope>NUCLEOTIDE SEQUENCE</scope>
    <source>
        <strain evidence="1">CBS 161.51</strain>
    </source>
</reference>
<proteinExistence type="predicted"/>
<sequence length="220" mass="24290">MVTKEKYRWDSINTISLSWRTLLVVVRSLPNLGSAVGTAQFPDCAVVPESMLMPSVTFERVELIIFEPILKYRETGMTKLKGVMAMYAMMQEGLDSAAIAFTGFIAGDEGVAIRSWTSGGSNKQGYAWHIEVKKMGRVGVERSVEYTGLQPWTDVCDVCDVGPADVESYHLCRTRHCGGADAVRFTRISTIEEGAPAFFCEKAKEATRMVDGELELLQDG</sequence>
<evidence type="ECO:0000313" key="2">
    <source>
        <dbReference type="Proteomes" id="UP000800038"/>
    </source>
</evidence>
<evidence type="ECO:0000313" key="1">
    <source>
        <dbReference type="EMBL" id="KAF1942120.1"/>
    </source>
</evidence>
<protein>
    <submittedName>
        <fullName evidence="1">Uncharacterized protein</fullName>
    </submittedName>
</protein>
<dbReference type="EMBL" id="ML976039">
    <property type="protein sequence ID" value="KAF1942120.1"/>
    <property type="molecule type" value="Genomic_DNA"/>
</dbReference>
<name>A0A6A5SQQ7_9PLEO</name>
<gene>
    <name evidence="1" type="ORF">EJ02DRAFT_422516</name>
</gene>
<dbReference type="AlphaFoldDB" id="A0A6A5SQQ7"/>
<keyword evidence="2" id="KW-1185">Reference proteome</keyword>
<accession>A0A6A5SQQ7</accession>